<keyword evidence="3" id="KW-1185">Reference proteome</keyword>
<comment type="caution">
    <text evidence="2">The sequence shown here is derived from an EMBL/GenBank/DDBJ whole genome shotgun (WGS) entry which is preliminary data.</text>
</comment>
<name>A0ABP9GCH9_9ACTN</name>
<protein>
    <submittedName>
        <fullName evidence="2">Uncharacterized protein</fullName>
    </submittedName>
</protein>
<gene>
    <name evidence="2" type="ORF">GCM10023224_12450</name>
</gene>
<feature type="region of interest" description="Disordered" evidence="1">
    <location>
        <begin position="92"/>
        <end position="161"/>
    </location>
</feature>
<feature type="region of interest" description="Disordered" evidence="1">
    <location>
        <begin position="1"/>
        <end position="26"/>
    </location>
</feature>
<reference evidence="3" key="1">
    <citation type="journal article" date="2019" name="Int. J. Syst. Evol. Microbiol.">
        <title>The Global Catalogue of Microorganisms (GCM) 10K type strain sequencing project: providing services to taxonomists for standard genome sequencing and annotation.</title>
        <authorList>
            <consortium name="The Broad Institute Genomics Platform"/>
            <consortium name="The Broad Institute Genome Sequencing Center for Infectious Disease"/>
            <person name="Wu L."/>
            <person name="Ma J."/>
        </authorList>
    </citation>
    <scope>NUCLEOTIDE SEQUENCE [LARGE SCALE GENOMIC DNA]</scope>
    <source>
        <strain evidence="3">JCM 18123</strain>
    </source>
</reference>
<feature type="region of interest" description="Disordered" evidence="1">
    <location>
        <begin position="40"/>
        <end position="65"/>
    </location>
</feature>
<feature type="compositionally biased region" description="Basic residues" evidence="1">
    <location>
        <begin position="96"/>
        <end position="105"/>
    </location>
</feature>
<sequence length="161" mass="17377">MSGTRWGGKRDRTRVLRPRNPGTNALVHGPHVCLYHGPGEPCPPNAREALSTPAPPPADARRIRPLWPPRPVRNLSGAAAAPLVAWRLGLRGTAPRPRHSPRRIRGAYPCRADSDTRRTRPALALSSRSGGRAPPTAPARPGPRTGRTPEERKALCPPHGS</sequence>
<proteinExistence type="predicted"/>
<evidence type="ECO:0000256" key="1">
    <source>
        <dbReference type="SAM" id="MobiDB-lite"/>
    </source>
</evidence>
<organism evidence="2 3">
    <name type="scientific">Streptomonospora halophila</name>
    <dbReference type="NCBI Taxonomy" id="427369"/>
    <lineage>
        <taxon>Bacteria</taxon>
        <taxon>Bacillati</taxon>
        <taxon>Actinomycetota</taxon>
        <taxon>Actinomycetes</taxon>
        <taxon>Streptosporangiales</taxon>
        <taxon>Nocardiopsidaceae</taxon>
        <taxon>Streptomonospora</taxon>
    </lineage>
</organism>
<evidence type="ECO:0000313" key="2">
    <source>
        <dbReference type="EMBL" id="GAA4933585.1"/>
    </source>
</evidence>
<dbReference type="EMBL" id="BAABIK010000005">
    <property type="protein sequence ID" value="GAA4933585.1"/>
    <property type="molecule type" value="Genomic_DNA"/>
</dbReference>
<evidence type="ECO:0000313" key="3">
    <source>
        <dbReference type="Proteomes" id="UP001499993"/>
    </source>
</evidence>
<accession>A0ABP9GCH9</accession>
<dbReference type="Proteomes" id="UP001499993">
    <property type="component" value="Unassembled WGS sequence"/>
</dbReference>